<keyword evidence="4 6" id="KW-1133">Transmembrane helix</keyword>
<keyword evidence="5 6" id="KW-0472">Membrane</keyword>
<evidence type="ECO:0000313" key="7">
    <source>
        <dbReference type="EMBL" id="MCP1101478.1"/>
    </source>
</evidence>
<feature type="transmembrane region" description="Helical" evidence="6">
    <location>
        <begin position="206"/>
        <end position="227"/>
    </location>
</feature>
<dbReference type="PANTHER" id="PTHR30213">
    <property type="entry name" value="INNER MEMBRANE PROTEIN YHJD"/>
    <property type="match status" value="1"/>
</dbReference>
<dbReference type="PANTHER" id="PTHR30213:SF0">
    <property type="entry name" value="UPF0761 MEMBRANE PROTEIN YIHY"/>
    <property type="match status" value="1"/>
</dbReference>
<keyword evidence="8" id="KW-1185">Reference proteome</keyword>
<evidence type="ECO:0000256" key="1">
    <source>
        <dbReference type="ARBA" id="ARBA00004651"/>
    </source>
</evidence>
<proteinExistence type="predicted"/>
<dbReference type="RefSeq" id="WP_262065260.1">
    <property type="nucleotide sequence ID" value="NZ_JAMXOD010000003.1"/>
</dbReference>
<organism evidence="7 8">
    <name type="scientific">Aequitasia blattaphilus</name>
    <dbReference type="NCBI Taxonomy" id="2949332"/>
    <lineage>
        <taxon>Bacteria</taxon>
        <taxon>Bacillati</taxon>
        <taxon>Bacillota</taxon>
        <taxon>Clostridia</taxon>
        <taxon>Lachnospirales</taxon>
        <taxon>Lachnospiraceae</taxon>
        <taxon>Aequitasia</taxon>
    </lineage>
</organism>
<dbReference type="PIRSF" id="PIRSF035875">
    <property type="entry name" value="RNase_BN"/>
    <property type="match status" value="1"/>
</dbReference>
<dbReference type="Proteomes" id="UP001523566">
    <property type="component" value="Unassembled WGS sequence"/>
</dbReference>
<feature type="transmembrane region" description="Helical" evidence="6">
    <location>
        <begin position="88"/>
        <end position="111"/>
    </location>
</feature>
<evidence type="ECO:0000256" key="2">
    <source>
        <dbReference type="ARBA" id="ARBA00022475"/>
    </source>
</evidence>
<feature type="transmembrane region" description="Helical" evidence="6">
    <location>
        <begin position="25"/>
        <end position="46"/>
    </location>
</feature>
<comment type="subcellular location">
    <subcellularLocation>
        <location evidence="1">Cell membrane</location>
        <topology evidence="1">Multi-pass membrane protein</topology>
    </subcellularLocation>
</comment>
<feature type="transmembrane region" description="Helical" evidence="6">
    <location>
        <begin position="132"/>
        <end position="152"/>
    </location>
</feature>
<feature type="transmembrane region" description="Helical" evidence="6">
    <location>
        <begin position="172"/>
        <end position="194"/>
    </location>
</feature>
<dbReference type="NCBIfam" id="TIGR00765">
    <property type="entry name" value="yihY_not_rbn"/>
    <property type="match status" value="1"/>
</dbReference>
<name>A0ABT1E6T6_9FIRM</name>
<evidence type="ECO:0000256" key="6">
    <source>
        <dbReference type="SAM" id="Phobius"/>
    </source>
</evidence>
<accession>A0ABT1E6T6</accession>
<dbReference type="InterPro" id="IPR017039">
    <property type="entry name" value="Virul_fac_BrkB"/>
</dbReference>
<gene>
    <name evidence="7" type="ORF">NK125_03495</name>
</gene>
<feature type="transmembrane region" description="Helical" evidence="6">
    <location>
        <begin position="239"/>
        <end position="261"/>
    </location>
</feature>
<dbReference type="Pfam" id="PF03631">
    <property type="entry name" value="Virul_fac_BrkB"/>
    <property type="match status" value="1"/>
</dbReference>
<dbReference type="EMBL" id="JAMZFW010000003">
    <property type="protein sequence ID" value="MCP1101478.1"/>
    <property type="molecule type" value="Genomic_DNA"/>
</dbReference>
<evidence type="ECO:0000256" key="5">
    <source>
        <dbReference type="ARBA" id="ARBA00023136"/>
    </source>
</evidence>
<evidence type="ECO:0000256" key="4">
    <source>
        <dbReference type="ARBA" id="ARBA00022989"/>
    </source>
</evidence>
<keyword evidence="3 6" id="KW-0812">Transmembrane</keyword>
<protein>
    <submittedName>
        <fullName evidence="7">YihY/virulence factor BrkB family protein</fullName>
    </submittedName>
</protein>
<reference evidence="7 8" key="1">
    <citation type="journal article" date="2022" name="Genome Biol. Evol.">
        <title>Host diet, physiology and behaviors set the stage for Lachnospiraceae cladogenesis.</title>
        <authorList>
            <person name="Vera-Ponce De Leon A."/>
            <person name="Schneider M."/>
            <person name="Jahnes B.C."/>
            <person name="Sadowski V."/>
            <person name="Camuy-Velez L.A."/>
            <person name="Duan J."/>
            <person name="Sabree Z.L."/>
        </authorList>
    </citation>
    <scope>NUCLEOTIDE SEQUENCE [LARGE SCALE GENOMIC DNA]</scope>
    <source>
        <strain evidence="7 8">PAL113</strain>
    </source>
</reference>
<evidence type="ECO:0000313" key="8">
    <source>
        <dbReference type="Proteomes" id="UP001523566"/>
    </source>
</evidence>
<sequence length="281" mass="31927">MNGKKIKKNVVKFIENVEEHKVGAFAAQSAFFFVICMIPIILLLFTMVKYTPLTKRDILSLLLQLFPDSVSSLVTSMVNQVYNQSLTTIPFTVIAAVWSAARGVMAVSTGLNNVYTTKETRSYVYIRLRAGVYTVFFIFIFVLILVVSVFGRSLKDFIISHAPFMEQAIEKILQAQSLLTPIIVLAFTLLIFSFLPNRKTKLRFELPGAVFTTIGWITISTVFSIYLDIFKGFASMYGSLTTIILIMLWMYFCMYCILLGAELNVLWFPKAEEETKKELDN</sequence>
<comment type="caution">
    <text evidence="7">The sequence shown here is derived from an EMBL/GenBank/DDBJ whole genome shotgun (WGS) entry which is preliminary data.</text>
</comment>
<evidence type="ECO:0000256" key="3">
    <source>
        <dbReference type="ARBA" id="ARBA00022692"/>
    </source>
</evidence>
<keyword evidence="2" id="KW-1003">Cell membrane</keyword>